<feature type="compositionally biased region" description="Polar residues" evidence="1">
    <location>
        <begin position="158"/>
        <end position="178"/>
    </location>
</feature>
<evidence type="ECO:0000313" key="3">
    <source>
        <dbReference type="EMBL" id="WPB04069.1"/>
    </source>
</evidence>
<evidence type="ECO:0000313" key="4">
    <source>
        <dbReference type="Proteomes" id="UP001302367"/>
    </source>
</evidence>
<keyword evidence="2" id="KW-0472">Membrane</keyword>
<organism evidence="3 4">
    <name type="scientific">Cercospora beticola</name>
    <name type="common">Sugarbeet leaf spot fungus</name>
    <dbReference type="NCBI Taxonomy" id="122368"/>
    <lineage>
        <taxon>Eukaryota</taxon>
        <taxon>Fungi</taxon>
        <taxon>Dikarya</taxon>
        <taxon>Ascomycota</taxon>
        <taxon>Pezizomycotina</taxon>
        <taxon>Dothideomycetes</taxon>
        <taxon>Dothideomycetidae</taxon>
        <taxon>Mycosphaerellales</taxon>
        <taxon>Mycosphaerellaceae</taxon>
        <taxon>Cercospora</taxon>
    </lineage>
</organism>
<feature type="region of interest" description="Disordered" evidence="1">
    <location>
        <begin position="377"/>
        <end position="432"/>
    </location>
</feature>
<feature type="transmembrane region" description="Helical" evidence="2">
    <location>
        <begin position="273"/>
        <end position="295"/>
    </location>
</feature>
<accession>A0ABZ0NXC5</accession>
<feature type="region of interest" description="Disordered" evidence="1">
    <location>
        <begin position="150"/>
        <end position="178"/>
    </location>
</feature>
<feature type="region of interest" description="Disordered" evidence="1">
    <location>
        <begin position="212"/>
        <end position="268"/>
    </location>
</feature>
<evidence type="ECO:0000256" key="2">
    <source>
        <dbReference type="SAM" id="Phobius"/>
    </source>
</evidence>
<keyword evidence="2" id="KW-1133">Transmembrane helix</keyword>
<proteinExistence type="predicted"/>
<sequence length="432" mass="44394">MTKTASDPAFINDNTWTAKSTSNCDPSEENGIASFHVLSEVDPISTTSEAFPAAVSKQGTATPQNDDPLGSLQICGSTSAYRVLVGTAPTLLAAATAGTSVVHRLLLPSAYRQDETPSLDSLTSNTLAHPCQASAETEVISMSNNDQILPTAVENDRPNNSPGAASPTDSGASSETTEPPNALAVLYSALPSGVAASVASELNIDTTNFLPATTSSRATSTSRPTSITTATSSALSTFSTITRSTSGPATATATPAPPSDDDNNSSQLRQGSVAGIATGAAAGVVLIILAALLLFRRKRQGKPMFGRLSRSDSNRSVRAYPEVAWLYDPAPTPPRTSRHYRRGESGVSLLPTAYGGAAAAEGAGGIRTVAGAFEPESPLLPPQVSYARDESPGSSGGSSPRSARGPSRSSLGSASRMGPIWEEPGHQQGVHR</sequence>
<protein>
    <recommendedName>
        <fullName evidence="5">Mid2 domain-containing protein</fullName>
    </recommendedName>
</protein>
<keyword evidence="2" id="KW-0812">Transmembrane</keyword>
<feature type="compositionally biased region" description="Low complexity" evidence="1">
    <location>
        <begin position="212"/>
        <end position="254"/>
    </location>
</feature>
<dbReference type="Proteomes" id="UP001302367">
    <property type="component" value="Chromosome 5"/>
</dbReference>
<name>A0ABZ0NXC5_CERBT</name>
<evidence type="ECO:0008006" key="5">
    <source>
        <dbReference type="Google" id="ProtNLM"/>
    </source>
</evidence>
<feature type="compositionally biased region" description="Polar residues" evidence="1">
    <location>
        <begin position="12"/>
        <end position="25"/>
    </location>
</feature>
<feature type="compositionally biased region" description="Low complexity" evidence="1">
    <location>
        <begin position="397"/>
        <end position="416"/>
    </location>
</feature>
<dbReference type="EMBL" id="CP134188">
    <property type="protein sequence ID" value="WPB04069.1"/>
    <property type="molecule type" value="Genomic_DNA"/>
</dbReference>
<keyword evidence="4" id="KW-1185">Reference proteome</keyword>
<reference evidence="3 4" key="1">
    <citation type="submission" date="2023-09" db="EMBL/GenBank/DDBJ databases">
        <title>Complete-Gapless Cercospora beticola genome.</title>
        <authorList>
            <person name="Wyatt N.A."/>
            <person name="Spanner R.E."/>
            <person name="Bolton M.D."/>
        </authorList>
    </citation>
    <scope>NUCLEOTIDE SEQUENCE [LARGE SCALE GENOMIC DNA]</scope>
    <source>
        <strain evidence="3">Cb09-40</strain>
    </source>
</reference>
<dbReference type="RefSeq" id="XP_023460388.2">
    <property type="nucleotide sequence ID" value="XM_023604520.2"/>
</dbReference>
<evidence type="ECO:0000256" key="1">
    <source>
        <dbReference type="SAM" id="MobiDB-lite"/>
    </source>
</evidence>
<feature type="region of interest" description="Disordered" evidence="1">
    <location>
        <begin position="1"/>
        <end position="27"/>
    </location>
</feature>
<gene>
    <name evidence="3" type="ORF">RHO25_008713</name>
</gene>
<dbReference type="GeneID" id="35435518"/>